<dbReference type="Proteomes" id="UP001206925">
    <property type="component" value="Unassembled WGS sequence"/>
</dbReference>
<name>A0AAD5BX91_AMBAR</name>
<dbReference type="EMBL" id="JAMZMK010010491">
    <property type="protein sequence ID" value="KAI7731252.1"/>
    <property type="molecule type" value="Genomic_DNA"/>
</dbReference>
<comment type="caution">
    <text evidence="1">The sequence shown here is derived from an EMBL/GenBank/DDBJ whole genome shotgun (WGS) entry which is preliminary data.</text>
</comment>
<proteinExistence type="predicted"/>
<gene>
    <name evidence="1" type="ORF">M8C21_032366</name>
</gene>
<accession>A0AAD5BX91</accession>
<dbReference type="AlphaFoldDB" id="A0AAD5BX91"/>
<evidence type="ECO:0000313" key="1">
    <source>
        <dbReference type="EMBL" id="KAI7731252.1"/>
    </source>
</evidence>
<organism evidence="1 2">
    <name type="scientific">Ambrosia artemisiifolia</name>
    <name type="common">Common ragweed</name>
    <dbReference type="NCBI Taxonomy" id="4212"/>
    <lineage>
        <taxon>Eukaryota</taxon>
        <taxon>Viridiplantae</taxon>
        <taxon>Streptophyta</taxon>
        <taxon>Embryophyta</taxon>
        <taxon>Tracheophyta</taxon>
        <taxon>Spermatophyta</taxon>
        <taxon>Magnoliopsida</taxon>
        <taxon>eudicotyledons</taxon>
        <taxon>Gunneridae</taxon>
        <taxon>Pentapetalae</taxon>
        <taxon>asterids</taxon>
        <taxon>campanulids</taxon>
        <taxon>Asterales</taxon>
        <taxon>Asteraceae</taxon>
        <taxon>Asteroideae</taxon>
        <taxon>Heliantheae alliance</taxon>
        <taxon>Heliantheae</taxon>
        <taxon>Ambrosia</taxon>
    </lineage>
</organism>
<keyword evidence="2" id="KW-1185">Reference proteome</keyword>
<evidence type="ECO:0000313" key="2">
    <source>
        <dbReference type="Proteomes" id="UP001206925"/>
    </source>
</evidence>
<reference evidence="1" key="1">
    <citation type="submission" date="2022-06" db="EMBL/GenBank/DDBJ databases">
        <title>Uncovering the hologenomic basis of an extraordinary plant invasion.</title>
        <authorList>
            <person name="Bieker V.C."/>
            <person name="Martin M.D."/>
            <person name="Gilbert T."/>
            <person name="Hodgins K."/>
            <person name="Battlay P."/>
            <person name="Petersen B."/>
            <person name="Wilson J."/>
        </authorList>
    </citation>
    <scope>NUCLEOTIDE SEQUENCE</scope>
    <source>
        <strain evidence="1">AA19_3_7</strain>
        <tissue evidence="1">Leaf</tissue>
    </source>
</reference>
<protein>
    <submittedName>
        <fullName evidence="1">Uncharacterized protein</fullName>
    </submittedName>
</protein>
<sequence length="47" mass="5309">MCVQFSILYPPTCIIIHIIVPSISSALTSHKQVDAQKLRLKCRLNQT</sequence>